<gene>
    <name evidence="4" type="ORF">SAMN05216421_2608</name>
</gene>
<feature type="domain" description="Fe/B12 periplasmic-binding" evidence="3">
    <location>
        <begin position="21"/>
        <end position="270"/>
    </location>
</feature>
<dbReference type="GO" id="GO:0071281">
    <property type="term" value="P:cellular response to iron ion"/>
    <property type="evidence" value="ECO:0007669"/>
    <property type="project" value="TreeGrafter"/>
</dbReference>
<dbReference type="InterPro" id="IPR002491">
    <property type="entry name" value="ABC_transptr_periplasmic_BD"/>
</dbReference>
<dbReference type="PANTHER" id="PTHR30535">
    <property type="entry name" value="VITAMIN B12-BINDING PROTEIN"/>
    <property type="match status" value="1"/>
</dbReference>
<evidence type="ECO:0000256" key="1">
    <source>
        <dbReference type="ARBA" id="ARBA00022729"/>
    </source>
</evidence>
<dbReference type="OrthoDB" id="6495095at2"/>
<proteinExistence type="predicted"/>
<evidence type="ECO:0000313" key="4">
    <source>
        <dbReference type="EMBL" id="SDS97572.1"/>
    </source>
</evidence>
<accession>A0A1H1WKP2</accession>
<sequence length="279" mass="30167">MRGWLLGAVLCLSLPTSAAERIVSLAPFLTDMVLLFEAEARLVGVLDDQSLPGELDGVQRVGAHQSLSLERIVTLRPDLVLGWTSGNSPELLTRLESLGIAVRRFDPQTLQAIDRMTLALGDLLGERERAQALSTAYRVQLSSSLRSSPGEGPDVFVQLWREPIFTVAGEQLLSDVLRHCGARNVFASLPGLAPQISVEAVLAAQPDVILALAEERSQAAGWLERWSAYPQLPAVRHDRLYALHSDALVRPTPAIARGVAELCGLLAAGRAHPAADQKR</sequence>
<dbReference type="PANTHER" id="PTHR30535:SF34">
    <property type="entry name" value="MOLYBDATE-BINDING PROTEIN MOLA"/>
    <property type="match status" value="1"/>
</dbReference>
<keyword evidence="1 2" id="KW-0732">Signal</keyword>
<keyword evidence="5" id="KW-1185">Reference proteome</keyword>
<dbReference type="InterPro" id="IPR054828">
    <property type="entry name" value="Vit_B12_bind_prot"/>
</dbReference>
<evidence type="ECO:0000313" key="5">
    <source>
        <dbReference type="Proteomes" id="UP000243207"/>
    </source>
</evidence>
<dbReference type="SUPFAM" id="SSF53807">
    <property type="entry name" value="Helical backbone' metal receptor"/>
    <property type="match status" value="1"/>
</dbReference>
<dbReference type="Pfam" id="PF01497">
    <property type="entry name" value="Peripla_BP_2"/>
    <property type="match status" value="1"/>
</dbReference>
<dbReference type="PROSITE" id="PS50983">
    <property type="entry name" value="FE_B12_PBP"/>
    <property type="match status" value="1"/>
</dbReference>
<organism evidence="4 5">
    <name type="scientific">Halopseudomonas xinjiangensis</name>
    <dbReference type="NCBI Taxonomy" id="487184"/>
    <lineage>
        <taxon>Bacteria</taxon>
        <taxon>Pseudomonadati</taxon>
        <taxon>Pseudomonadota</taxon>
        <taxon>Gammaproteobacteria</taxon>
        <taxon>Pseudomonadales</taxon>
        <taxon>Pseudomonadaceae</taxon>
        <taxon>Halopseudomonas</taxon>
    </lineage>
</organism>
<dbReference type="STRING" id="487184.SAMN05216421_2608"/>
<feature type="signal peptide" evidence="2">
    <location>
        <begin position="1"/>
        <end position="18"/>
    </location>
</feature>
<dbReference type="Gene3D" id="3.40.50.1980">
    <property type="entry name" value="Nitrogenase molybdenum iron protein domain"/>
    <property type="match status" value="2"/>
</dbReference>
<dbReference type="Proteomes" id="UP000243207">
    <property type="component" value="Chromosome I"/>
</dbReference>
<evidence type="ECO:0000256" key="2">
    <source>
        <dbReference type="SAM" id="SignalP"/>
    </source>
</evidence>
<feature type="chain" id="PRO_5009264603" evidence="2">
    <location>
        <begin position="19"/>
        <end position="279"/>
    </location>
</feature>
<reference evidence="5" key="1">
    <citation type="submission" date="2016-10" db="EMBL/GenBank/DDBJ databases">
        <authorList>
            <person name="Varghese N."/>
            <person name="Submissions S."/>
        </authorList>
    </citation>
    <scope>NUCLEOTIDE SEQUENCE [LARGE SCALE GENOMIC DNA]</scope>
    <source>
        <strain evidence="5">NRRL B-51270</strain>
    </source>
</reference>
<dbReference type="AlphaFoldDB" id="A0A1H1WKP2"/>
<dbReference type="RefSeq" id="WP_093395474.1">
    <property type="nucleotide sequence ID" value="NZ_LT629736.1"/>
</dbReference>
<dbReference type="CDD" id="cd01144">
    <property type="entry name" value="BtuF"/>
    <property type="match status" value="1"/>
</dbReference>
<evidence type="ECO:0000259" key="3">
    <source>
        <dbReference type="PROSITE" id="PS50983"/>
    </source>
</evidence>
<dbReference type="NCBIfam" id="NF038402">
    <property type="entry name" value="TroA_like"/>
    <property type="match status" value="1"/>
</dbReference>
<dbReference type="InterPro" id="IPR050902">
    <property type="entry name" value="ABC_Transporter_SBP"/>
</dbReference>
<dbReference type="EMBL" id="LT629736">
    <property type="protein sequence ID" value="SDS97572.1"/>
    <property type="molecule type" value="Genomic_DNA"/>
</dbReference>
<name>A0A1H1WKP2_9GAMM</name>
<protein>
    <submittedName>
        <fullName evidence="4">Iron complex transport system substrate-binding protein/vitamin B12 transport system substrate-binding protein</fullName>
    </submittedName>
</protein>